<organism evidence="2 3">
    <name type="scientific">Stenotrophomonas geniculata N1</name>
    <dbReference type="NCBI Taxonomy" id="1167641"/>
    <lineage>
        <taxon>Bacteria</taxon>
        <taxon>Pseudomonadati</taxon>
        <taxon>Pseudomonadota</taxon>
        <taxon>Gammaproteobacteria</taxon>
        <taxon>Lysobacterales</taxon>
        <taxon>Lysobacteraceae</taxon>
        <taxon>Stenotrophomonas</taxon>
    </lineage>
</organism>
<reference evidence="2 3" key="1">
    <citation type="journal article" date="2012" name="J. Bacteriol.">
        <title>Genome sequence of a novel nicotine-degrading strain, Pseudomonas geniculata N1.</title>
        <authorList>
            <person name="Tang H."/>
            <person name="Yu H."/>
            <person name="Tai C."/>
            <person name="Huang K."/>
            <person name="Liu Y."/>
            <person name="Wang L."/>
            <person name="Yao Y."/>
            <person name="Wu G."/>
            <person name="Xu P."/>
        </authorList>
    </citation>
    <scope>NUCLEOTIDE SEQUENCE [LARGE SCALE GENOMIC DNA]</scope>
    <source>
        <strain evidence="2 3">N1</strain>
    </source>
</reference>
<dbReference type="AlphaFoldDB" id="A0A0L8A4I2"/>
<feature type="domain" description="AMP-dependent synthetase/ligase" evidence="1">
    <location>
        <begin position="5"/>
        <end position="331"/>
    </location>
</feature>
<protein>
    <recommendedName>
        <fullName evidence="1">AMP-dependent synthetase/ligase domain-containing protein</fullName>
    </recommendedName>
</protein>
<dbReference type="InterPro" id="IPR000873">
    <property type="entry name" value="AMP-dep_synth/lig_dom"/>
</dbReference>
<proteinExistence type="predicted"/>
<gene>
    <name evidence="2" type="ORF">W7K_20495</name>
</gene>
<comment type="caution">
    <text evidence="2">The sequence shown here is derived from an EMBL/GenBank/DDBJ whole genome shotgun (WGS) entry which is preliminary data.</text>
</comment>
<evidence type="ECO:0000313" key="2">
    <source>
        <dbReference type="EMBL" id="KOE97308.1"/>
    </source>
</evidence>
<name>A0A0L8A4I2_9GAMM</name>
<dbReference type="InterPro" id="IPR050237">
    <property type="entry name" value="ATP-dep_AMP-bd_enzyme"/>
</dbReference>
<accession>A0A0L8A4I2</accession>
<dbReference type="SUPFAM" id="SSF56801">
    <property type="entry name" value="Acetyl-CoA synthetase-like"/>
    <property type="match status" value="1"/>
</dbReference>
<dbReference type="EMBL" id="AJLO02000046">
    <property type="protein sequence ID" value="KOE97308.1"/>
    <property type="molecule type" value="Genomic_DNA"/>
</dbReference>
<dbReference type="Proteomes" id="UP000036890">
    <property type="component" value="Unassembled WGS sequence"/>
</dbReference>
<dbReference type="InterPro" id="IPR045851">
    <property type="entry name" value="AMP-bd_C_sf"/>
</dbReference>
<evidence type="ECO:0000313" key="3">
    <source>
        <dbReference type="Proteomes" id="UP000036890"/>
    </source>
</evidence>
<dbReference type="GO" id="GO:0016878">
    <property type="term" value="F:acid-thiol ligase activity"/>
    <property type="evidence" value="ECO:0007669"/>
    <property type="project" value="UniProtKB-ARBA"/>
</dbReference>
<dbReference type="InterPro" id="IPR042099">
    <property type="entry name" value="ANL_N_sf"/>
</dbReference>
<dbReference type="Pfam" id="PF00501">
    <property type="entry name" value="AMP-binding"/>
    <property type="match status" value="1"/>
</dbReference>
<dbReference type="RefSeq" id="WP_010480660.1">
    <property type="nucleotide sequence ID" value="NZ_AJLO02000046.1"/>
</dbReference>
<dbReference type="PANTHER" id="PTHR43767:SF1">
    <property type="entry name" value="NONRIBOSOMAL PEPTIDE SYNTHASE PES1 (EUROFUNG)-RELATED"/>
    <property type="match status" value="1"/>
</dbReference>
<dbReference type="OrthoDB" id="9803968at2"/>
<evidence type="ECO:0000259" key="1">
    <source>
        <dbReference type="Pfam" id="PF00501"/>
    </source>
</evidence>
<dbReference type="Gene3D" id="3.40.50.12780">
    <property type="entry name" value="N-terminal domain of ligase-like"/>
    <property type="match status" value="1"/>
</dbReference>
<dbReference type="PANTHER" id="PTHR43767">
    <property type="entry name" value="LONG-CHAIN-FATTY-ACID--COA LIGASE"/>
    <property type="match status" value="1"/>
</dbReference>
<sequence length="466" mass="50095">MPFWNLEQHGSRIALIDGGQTLDFASLARLSDQHAARLPEGRGMGLLCMPSHTEAVALYLGALRSGRQVPLLLQPDTDPELLAALVMRYQPDWVAATGPAPDGYQTVHQGQALALHLRVAGPVNEVPHADLALLLSTSGSTGSSKLVRLSAAGLDTNANAIVQYLGLRADDRAITTLPLAYSFGMSILNSHLAAGGSVVLSEDSLMTREFWDSARRHGITSLSGVPATFEILRRMGLARLQLPSLRMLTQAGGRLRDELVAHFAESSQAHGLEFFVMYGQTEASPRISYVPAARIIDKVGSIGVPVPGGRMEVDAATGELVYSGPNVMMGYATTRADLAKGDELQGVLRTGDLARVDEDGFHYITGRAKRFLKISGNRVNLDEVEAMLSAALRQQIVCSGDDDDLVAFSHGAQVAEQAQVRQLVQERYKLFGGHVRTLHLDALPLMASGKVDYQSLRQMAGQGAAR</sequence>
<dbReference type="Gene3D" id="3.30.300.30">
    <property type="match status" value="1"/>
</dbReference>